<proteinExistence type="predicted"/>
<protein>
    <submittedName>
        <fullName evidence="1">Uncharacterized protein</fullName>
    </submittedName>
</protein>
<evidence type="ECO:0000313" key="1">
    <source>
        <dbReference type="EMBL" id="GKV01675.1"/>
    </source>
</evidence>
<comment type="caution">
    <text evidence="1">The sequence shown here is derived from an EMBL/GenBank/DDBJ whole genome shotgun (WGS) entry which is preliminary data.</text>
</comment>
<name>A0AAV5IMS6_9ROSI</name>
<evidence type="ECO:0000313" key="2">
    <source>
        <dbReference type="Proteomes" id="UP001054252"/>
    </source>
</evidence>
<accession>A0AAV5IMS6</accession>
<sequence>MGLLLGENYLKLIRNPIKEISRNLPQGRERFWTAAVPACRCSLPLLTSQALAGWKSIW</sequence>
<organism evidence="1 2">
    <name type="scientific">Rubroshorea leprosula</name>
    <dbReference type="NCBI Taxonomy" id="152421"/>
    <lineage>
        <taxon>Eukaryota</taxon>
        <taxon>Viridiplantae</taxon>
        <taxon>Streptophyta</taxon>
        <taxon>Embryophyta</taxon>
        <taxon>Tracheophyta</taxon>
        <taxon>Spermatophyta</taxon>
        <taxon>Magnoliopsida</taxon>
        <taxon>eudicotyledons</taxon>
        <taxon>Gunneridae</taxon>
        <taxon>Pentapetalae</taxon>
        <taxon>rosids</taxon>
        <taxon>malvids</taxon>
        <taxon>Malvales</taxon>
        <taxon>Dipterocarpaceae</taxon>
        <taxon>Rubroshorea</taxon>
    </lineage>
</organism>
<dbReference type="AlphaFoldDB" id="A0AAV5IMS6"/>
<dbReference type="EMBL" id="BPVZ01000017">
    <property type="protein sequence ID" value="GKV01675.1"/>
    <property type="molecule type" value="Genomic_DNA"/>
</dbReference>
<keyword evidence="2" id="KW-1185">Reference proteome</keyword>
<reference evidence="1 2" key="1">
    <citation type="journal article" date="2021" name="Commun. Biol.">
        <title>The genome of Shorea leprosula (Dipterocarpaceae) highlights the ecological relevance of drought in aseasonal tropical rainforests.</title>
        <authorList>
            <person name="Ng K.K.S."/>
            <person name="Kobayashi M.J."/>
            <person name="Fawcett J.A."/>
            <person name="Hatakeyama M."/>
            <person name="Paape T."/>
            <person name="Ng C.H."/>
            <person name="Ang C.C."/>
            <person name="Tnah L.H."/>
            <person name="Lee C.T."/>
            <person name="Nishiyama T."/>
            <person name="Sese J."/>
            <person name="O'Brien M.J."/>
            <person name="Copetti D."/>
            <person name="Mohd Noor M.I."/>
            <person name="Ong R.C."/>
            <person name="Putra M."/>
            <person name="Sireger I.Z."/>
            <person name="Indrioko S."/>
            <person name="Kosugi Y."/>
            <person name="Izuno A."/>
            <person name="Isagi Y."/>
            <person name="Lee S.L."/>
            <person name="Shimizu K.K."/>
        </authorList>
    </citation>
    <scope>NUCLEOTIDE SEQUENCE [LARGE SCALE GENOMIC DNA]</scope>
    <source>
        <strain evidence="1">214</strain>
    </source>
</reference>
<dbReference type="Proteomes" id="UP001054252">
    <property type="component" value="Unassembled WGS sequence"/>
</dbReference>
<gene>
    <name evidence="1" type="ORF">SLEP1_g14214</name>
</gene>